<dbReference type="Gene3D" id="2.40.50.100">
    <property type="match status" value="1"/>
</dbReference>
<evidence type="ECO:0000256" key="7">
    <source>
        <dbReference type="SAM" id="MobiDB-lite"/>
    </source>
</evidence>
<dbReference type="OrthoDB" id="9783047at2"/>
<dbReference type="RefSeq" id="WP_104507735.1">
    <property type="nucleotide sequence ID" value="NZ_JACIGC010000001.1"/>
</dbReference>
<dbReference type="GO" id="GO:0015562">
    <property type="term" value="F:efflux transmembrane transporter activity"/>
    <property type="evidence" value="ECO:0007669"/>
    <property type="project" value="TreeGrafter"/>
</dbReference>
<dbReference type="Gene3D" id="2.40.420.20">
    <property type="match status" value="1"/>
</dbReference>
<keyword evidence="8" id="KW-0812">Transmembrane</keyword>
<feature type="region of interest" description="Disordered" evidence="7">
    <location>
        <begin position="416"/>
        <end position="461"/>
    </location>
</feature>
<accession>A0A2S6N9C0</accession>
<comment type="subcellular location">
    <subcellularLocation>
        <location evidence="1">Cell membrane</location>
    </subcellularLocation>
</comment>
<dbReference type="EMBL" id="NHSJ01000063">
    <property type="protein sequence ID" value="PPQ31204.1"/>
    <property type="molecule type" value="Genomic_DNA"/>
</dbReference>
<dbReference type="Pfam" id="PF25876">
    <property type="entry name" value="HH_MFP_RND"/>
    <property type="match status" value="1"/>
</dbReference>
<sequence length="461" mass="48748">MTTEGLDQNLAPERKGYPGVDAPVKPQPARVGRRLRVLLVGIVVLAGLALGLRSWLGSRNSQPPAAIDAAQTSRKGDRGAAQPVGVATVVRRDVHVTLNALGTVTPLATVTVVSQISGVLQEVGFVEGQKVKKGDFLAQIDDRPYRAQKAQYEGQLAHDQGLLAQARSDDARYQQLLKQKSIASQTAENQKFVVSQYEGTVASDQALIDAQALNIAYCHIVAPVEGRVGLRQVDPGNYVTAGASSSSTGLVVVTQTQPMSVLFSIPEDSLRRVAPQLRAGQTLSTEIYDRANTKLLAKGETRAIDNQVDSTTGMVKLRAVFDNGDESLFANQFVNVRLLASTLTQALAAPISGIQHGAPGDYAWVVSPEGAVSVHTVKLGQADGDVVQILTGLNEGDRIVVDGADRLRDGGQVRVVAGDEAAAPAQKAGEPDGAGEERRKKGRERKTQQGADSPTPAATKP</sequence>
<keyword evidence="5" id="KW-0997">Cell inner membrane</keyword>
<evidence type="ECO:0000256" key="3">
    <source>
        <dbReference type="ARBA" id="ARBA00022448"/>
    </source>
</evidence>
<protein>
    <submittedName>
        <fullName evidence="13">Uncharacterized protein</fullName>
    </submittedName>
</protein>
<evidence type="ECO:0000256" key="4">
    <source>
        <dbReference type="ARBA" id="ARBA00022475"/>
    </source>
</evidence>
<feature type="domain" description="Multidrug resistance protein MdtA-like alpha-helical hairpin" evidence="9">
    <location>
        <begin position="149"/>
        <end position="217"/>
    </location>
</feature>
<proteinExistence type="inferred from homology"/>
<comment type="caution">
    <text evidence="13">The sequence shown here is derived from an EMBL/GenBank/DDBJ whole genome shotgun (WGS) entry which is preliminary data.</text>
</comment>
<feature type="domain" description="Multidrug resistance protein MdtA-like barrel-sandwich hybrid" evidence="10">
    <location>
        <begin position="109"/>
        <end position="246"/>
    </location>
</feature>
<keyword evidence="6 8" id="KW-0472">Membrane</keyword>
<dbReference type="PANTHER" id="PTHR30469">
    <property type="entry name" value="MULTIDRUG RESISTANCE PROTEIN MDTA"/>
    <property type="match status" value="1"/>
</dbReference>
<evidence type="ECO:0000256" key="5">
    <source>
        <dbReference type="ARBA" id="ARBA00022519"/>
    </source>
</evidence>
<evidence type="ECO:0000313" key="13">
    <source>
        <dbReference type="EMBL" id="PPQ31204.1"/>
    </source>
</evidence>
<dbReference type="Gene3D" id="1.10.287.470">
    <property type="entry name" value="Helix hairpin bin"/>
    <property type="match status" value="1"/>
</dbReference>
<evidence type="ECO:0000259" key="9">
    <source>
        <dbReference type="Pfam" id="PF25876"/>
    </source>
</evidence>
<keyword evidence="8" id="KW-1133">Transmembrane helix</keyword>
<evidence type="ECO:0000259" key="12">
    <source>
        <dbReference type="Pfam" id="PF25967"/>
    </source>
</evidence>
<dbReference type="InterPro" id="IPR058626">
    <property type="entry name" value="MdtA-like_b-barrel"/>
</dbReference>
<feature type="region of interest" description="Disordered" evidence="7">
    <location>
        <begin position="60"/>
        <end position="80"/>
    </location>
</feature>
<feature type="domain" description="Multidrug resistance protein MdtA-like C-terminal permuted SH3" evidence="12">
    <location>
        <begin position="345"/>
        <end position="406"/>
    </location>
</feature>
<evidence type="ECO:0000259" key="11">
    <source>
        <dbReference type="Pfam" id="PF25944"/>
    </source>
</evidence>
<evidence type="ECO:0000256" key="1">
    <source>
        <dbReference type="ARBA" id="ARBA00004236"/>
    </source>
</evidence>
<dbReference type="InterPro" id="IPR006143">
    <property type="entry name" value="RND_pump_MFP"/>
</dbReference>
<dbReference type="Gene3D" id="2.40.30.170">
    <property type="match status" value="1"/>
</dbReference>
<dbReference type="AlphaFoldDB" id="A0A2S6N9C0"/>
<reference evidence="13 14" key="1">
    <citation type="journal article" date="2018" name="Arch. Microbiol.">
        <title>New insights into the metabolic potential of the phototrophic purple bacterium Rhodopila globiformis DSM 161(T) from its draft genome sequence and evidence for a vanadium-dependent nitrogenase.</title>
        <authorList>
            <person name="Imhoff J.F."/>
            <person name="Rahn T."/>
            <person name="Kunzel S."/>
            <person name="Neulinger S.C."/>
        </authorList>
    </citation>
    <scope>NUCLEOTIDE SEQUENCE [LARGE SCALE GENOMIC DNA]</scope>
    <source>
        <strain evidence="13 14">DSM 16996</strain>
    </source>
</reference>
<gene>
    <name evidence="13" type="ORF">CCR94_10045</name>
</gene>
<organism evidence="13 14">
    <name type="scientific">Rhodoblastus sphagnicola</name>
    <dbReference type="NCBI Taxonomy" id="333368"/>
    <lineage>
        <taxon>Bacteria</taxon>
        <taxon>Pseudomonadati</taxon>
        <taxon>Pseudomonadota</taxon>
        <taxon>Alphaproteobacteria</taxon>
        <taxon>Hyphomicrobiales</taxon>
        <taxon>Rhodoblastaceae</taxon>
        <taxon>Rhodoblastus</taxon>
    </lineage>
</organism>
<dbReference type="InterPro" id="IPR058627">
    <property type="entry name" value="MdtA-like_C"/>
</dbReference>
<keyword evidence="14" id="KW-1185">Reference proteome</keyword>
<dbReference type="Pfam" id="PF25917">
    <property type="entry name" value="BSH_RND"/>
    <property type="match status" value="1"/>
</dbReference>
<keyword evidence="3" id="KW-0813">Transport</keyword>
<dbReference type="NCBIfam" id="TIGR01730">
    <property type="entry name" value="RND_mfp"/>
    <property type="match status" value="1"/>
</dbReference>
<dbReference type="InterPro" id="IPR058624">
    <property type="entry name" value="MdtA-like_HH"/>
</dbReference>
<keyword evidence="4" id="KW-1003">Cell membrane</keyword>
<dbReference type="GO" id="GO:1990281">
    <property type="term" value="C:efflux pump complex"/>
    <property type="evidence" value="ECO:0007669"/>
    <property type="project" value="TreeGrafter"/>
</dbReference>
<evidence type="ECO:0000259" key="10">
    <source>
        <dbReference type="Pfam" id="PF25917"/>
    </source>
</evidence>
<dbReference type="InterPro" id="IPR058625">
    <property type="entry name" value="MdtA-like_BSH"/>
</dbReference>
<comment type="similarity">
    <text evidence="2">Belongs to the membrane fusion protein (MFP) (TC 8.A.1) family.</text>
</comment>
<evidence type="ECO:0000256" key="6">
    <source>
        <dbReference type="ARBA" id="ARBA00023136"/>
    </source>
</evidence>
<feature type="region of interest" description="Disordered" evidence="7">
    <location>
        <begin position="1"/>
        <end position="25"/>
    </location>
</feature>
<dbReference type="PANTHER" id="PTHR30469:SF12">
    <property type="entry name" value="MULTIDRUG RESISTANCE PROTEIN MDTA"/>
    <property type="match status" value="1"/>
</dbReference>
<feature type="transmembrane region" description="Helical" evidence="8">
    <location>
        <begin position="35"/>
        <end position="56"/>
    </location>
</feature>
<dbReference type="Proteomes" id="UP000239089">
    <property type="component" value="Unassembled WGS sequence"/>
</dbReference>
<dbReference type="SUPFAM" id="SSF111369">
    <property type="entry name" value="HlyD-like secretion proteins"/>
    <property type="match status" value="1"/>
</dbReference>
<evidence type="ECO:0000256" key="8">
    <source>
        <dbReference type="SAM" id="Phobius"/>
    </source>
</evidence>
<dbReference type="Pfam" id="PF25967">
    <property type="entry name" value="RND-MFP_C"/>
    <property type="match status" value="1"/>
</dbReference>
<dbReference type="Pfam" id="PF25944">
    <property type="entry name" value="Beta-barrel_RND"/>
    <property type="match status" value="1"/>
</dbReference>
<evidence type="ECO:0000313" key="14">
    <source>
        <dbReference type="Proteomes" id="UP000239089"/>
    </source>
</evidence>
<feature type="domain" description="Multidrug resistance protein MdtA-like beta-barrel" evidence="11">
    <location>
        <begin position="258"/>
        <end position="339"/>
    </location>
</feature>
<evidence type="ECO:0000256" key="2">
    <source>
        <dbReference type="ARBA" id="ARBA00009477"/>
    </source>
</evidence>
<name>A0A2S6N9C0_9HYPH</name>